<evidence type="ECO:0000313" key="1">
    <source>
        <dbReference type="EMBL" id="MBA4602163.1"/>
    </source>
</evidence>
<dbReference type="AlphaFoldDB" id="A0A7W1XRW8"/>
<dbReference type="Gene3D" id="1.10.287.880">
    <property type="entry name" value="Hypothetical protein YfhH domain"/>
    <property type="match status" value="1"/>
</dbReference>
<gene>
    <name evidence="1" type="ORF">H2C83_07510</name>
</gene>
<proteinExistence type="predicted"/>
<comment type="caution">
    <text evidence="1">The sequence shown here is derived from an EMBL/GenBank/DDBJ whole genome shotgun (WGS) entry which is preliminary data.</text>
</comment>
<evidence type="ECO:0000313" key="2">
    <source>
        <dbReference type="Proteomes" id="UP000538292"/>
    </source>
</evidence>
<dbReference type="SUPFAM" id="SSF101697">
    <property type="entry name" value="Hypothetical protein YfhH"/>
    <property type="match status" value="1"/>
</dbReference>
<organism evidence="1 2">
    <name type="scientific">Thermoactinomyces mirandus</name>
    <dbReference type="NCBI Taxonomy" id="2756294"/>
    <lineage>
        <taxon>Bacteria</taxon>
        <taxon>Bacillati</taxon>
        <taxon>Bacillota</taxon>
        <taxon>Bacilli</taxon>
        <taxon>Bacillales</taxon>
        <taxon>Thermoactinomycetaceae</taxon>
        <taxon>Thermoactinomyces</taxon>
    </lineage>
</organism>
<dbReference type="RefSeq" id="WP_181739392.1">
    <property type="nucleotide sequence ID" value="NZ_JACEOL010000025.1"/>
</dbReference>
<name>A0A7W1XRW8_9BACL</name>
<sequence>MQRFSQMSKKDLQLEIEHLTRKIEEAELKGMDHELPVLEQKRNIARSFLIDPAAIQSDCWYTVEGQNTHFYVEYVNGIMAWGTRENSPVKVAIPLALLAKKISKS</sequence>
<dbReference type="Proteomes" id="UP000538292">
    <property type="component" value="Unassembled WGS sequence"/>
</dbReference>
<dbReference type="Pfam" id="PF08838">
    <property type="entry name" value="DUF1811"/>
    <property type="match status" value="1"/>
</dbReference>
<dbReference type="EMBL" id="JACEOL010000025">
    <property type="protein sequence ID" value="MBA4602163.1"/>
    <property type="molecule type" value="Genomic_DNA"/>
</dbReference>
<dbReference type="Gene3D" id="2.30.30.340">
    <property type="entry name" value="Hypothetical protein YfhH like domains"/>
    <property type="match status" value="1"/>
</dbReference>
<reference evidence="1 2" key="1">
    <citation type="submission" date="2020-07" db="EMBL/GenBank/DDBJ databases">
        <title>Thermoactinomyces phylogeny.</title>
        <authorList>
            <person name="Dunlap C."/>
        </authorList>
    </citation>
    <scope>NUCLEOTIDE SEQUENCE [LARGE SCALE GENOMIC DNA]</scope>
    <source>
        <strain evidence="1 2">AMNI-1</strain>
    </source>
</reference>
<dbReference type="InterPro" id="IPR014938">
    <property type="entry name" value="YfhH-like"/>
</dbReference>
<accession>A0A7W1XRW8</accession>
<keyword evidence="2" id="KW-1185">Reference proteome</keyword>
<dbReference type="InterPro" id="IPR036289">
    <property type="entry name" value="YfhH"/>
</dbReference>
<protein>
    <submittedName>
        <fullName evidence="1">DUF1811 family protein</fullName>
    </submittedName>
</protein>